<dbReference type="PaxDb" id="3635-A0A1U8IDN9"/>
<proteinExistence type="predicted"/>
<sequence length="151" mass="17820">MSSASFSPHPLLVFNGENYHIWVVKMKTYLQAFDLWEIVNVDIEPPPLRANPTIAQIRQHSDNRAKKYNIMSCLQSGVSDVKLTRVMTYETPKETWDKLKDEFQCLEKTRQQQLINLRRDLENLKIREVETVKHFTNRIMAMVNSIRLLED</sequence>
<dbReference type="PANTHER" id="PTHR35317:SF31">
    <property type="entry name" value="DUF4219 DOMAIN-CONTAINING PROTEIN"/>
    <property type="match status" value="1"/>
</dbReference>
<reference evidence="2" key="2">
    <citation type="submission" date="2025-08" db="UniProtKB">
        <authorList>
            <consortium name="RefSeq"/>
        </authorList>
    </citation>
    <scope>IDENTIFICATION</scope>
</reference>
<dbReference type="Proteomes" id="UP000818029">
    <property type="component" value="Chromosome A10"/>
</dbReference>
<dbReference type="RefSeq" id="XP_016676197.1">
    <property type="nucleotide sequence ID" value="XM_016820708.1"/>
</dbReference>
<accession>A0A1U8IDN9</accession>
<protein>
    <recommendedName>
        <fullName evidence="3">DUF4219 domain-containing protein</fullName>
    </recommendedName>
</protein>
<evidence type="ECO:0000313" key="1">
    <source>
        <dbReference type="Proteomes" id="UP000818029"/>
    </source>
</evidence>
<name>A0A1U8IDN9_GOSHI</name>
<gene>
    <name evidence="2" type="primary">LOC107895424</name>
</gene>
<dbReference type="GeneID" id="107895424"/>
<dbReference type="OrthoDB" id="1002045at2759"/>
<dbReference type="PANTHER" id="PTHR35317">
    <property type="entry name" value="OS04G0629600 PROTEIN"/>
    <property type="match status" value="1"/>
</dbReference>
<dbReference type="KEGG" id="ghi:107895424"/>
<dbReference type="Pfam" id="PF14223">
    <property type="entry name" value="Retrotran_gag_2"/>
    <property type="match status" value="1"/>
</dbReference>
<evidence type="ECO:0000313" key="2">
    <source>
        <dbReference type="RefSeq" id="XP_016676197.1"/>
    </source>
</evidence>
<dbReference type="AlphaFoldDB" id="A0A1U8IDN9"/>
<keyword evidence="1" id="KW-1185">Reference proteome</keyword>
<reference evidence="1" key="1">
    <citation type="journal article" date="2020" name="Nat. Genet.">
        <title>Genomic diversifications of five Gossypium allopolyploid species and their impact on cotton improvement.</title>
        <authorList>
            <person name="Chen Z.J."/>
            <person name="Sreedasyam A."/>
            <person name="Ando A."/>
            <person name="Song Q."/>
            <person name="De Santiago L.M."/>
            <person name="Hulse-Kemp A.M."/>
            <person name="Ding M."/>
            <person name="Ye W."/>
            <person name="Kirkbride R.C."/>
            <person name="Jenkins J."/>
            <person name="Plott C."/>
            <person name="Lovell J."/>
            <person name="Lin Y.M."/>
            <person name="Vaughn R."/>
            <person name="Liu B."/>
            <person name="Simpson S."/>
            <person name="Scheffler B.E."/>
            <person name="Wen L."/>
            <person name="Saski C.A."/>
            <person name="Grover C.E."/>
            <person name="Hu G."/>
            <person name="Conover J.L."/>
            <person name="Carlson J.W."/>
            <person name="Shu S."/>
            <person name="Boston L.B."/>
            <person name="Williams M."/>
            <person name="Peterson D.G."/>
            <person name="McGee K."/>
            <person name="Jones D.C."/>
            <person name="Wendel J.F."/>
            <person name="Stelly D.M."/>
            <person name="Grimwood J."/>
            <person name="Schmutz J."/>
        </authorList>
    </citation>
    <scope>NUCLEOTIDE SEQUENCE [LARGE SCALE GENOMIC DNA]</scope>
    <source>
        <strain evidence="1">cv. TM-1</strain>
    </source>
</reference>
<organism evidence="1 2">
    <name type="scientific">Gossypium hirsutum</name>
    <name type="common">Upland cotton</name>
    <name type="synonym">Gossypium mexicanum</name>
    <dbReference type="NCBI Taxonomy" id="3635"/>
    <lineage>
        <taxon>Eukaryota</taxon>
        <taxon>Viridiplantae</taxon>
        <taxon>Streptophyta</taxon>
        <taxon>Embryophyta</taxon>
        <taxon>Tracheophyta</taxon>
        <taxon>Spermatophyta</taxon>
        <taxon>Magnoliopsida</taxon>
        <taxon>eudicotyledons</taxon>
        <taxon>Gunneridae</taxon>
        <taxon>Pentapetalae</taxon>
        <taxon>rosids</taxon>
        <taxon>malvids</taxon>
        <taxon>Malvales</taxon>
        <taxon>Malvaceae</taxon>
        <taxon>Malvoideae</taxon>
        <taxon>Gossypium</taxon>
    </lineage>
</organism>
<evidence type="ECO:0008006" key="3">
    <source>
        <dbReference type="Google" id="ProtNLM"/>
    </source>
</evidence>